<name>A0AA38RV48_9PEZI</name>
<keyword evidence="2" id="KW-0863">Zinc-finger</keyword>
<feature type="region of interest" description="Disordered" evidence="5">
    <location>
        <begin position="577"/>
        <end position="619"/>
    </location>
</feature>
<keyword evidence="8" id="KW-1185">Reference proteome</keyword>
<dbReference type="GO" id="GO:0070210">
    <property type="term" value="C:Rpd3L-Expanded complex"/>
    <property type="evidence" value="ECO:0007669"/>
    <property type="project" value="TreeGrafter"/>
</dbReference>
<feature type="region of interest" description="Disordered" evidence="5">
    <location>
        <begin position="482"/>
        <end position="565"/>
    </location>
</feature>
<dbReference type="Gene3D" id="2.170.270.10">
    <property type="entry name" value="SET domain"/>
    <property type="match status" value="1"/>
</dbReference>
<feature type="compositionally biased region" description="Polar residues" evidence="5">
    <location>
        <begin position="499"/>
        <end position="514"/>
    </location>
</feature>
<dbReference type="AlphaFoldDB" id="A0AA38RV48"/>
<dbReference type="Proteomes" id="UP001174694">
    <property type="component" value="Unassembled WGS sequence"/>
</dbReference>
<dbReference type="PANTHER" id="PTHR46462">
    <property type="entry name" value="UPSET, ISOFORM A"/>
    <property type="match status" value="1"/>
</dbReference>
<dbReference type="SUPFAM" id="SSF82199">
    <property type="entry name" value="SET domain"/>
    <property type="match status" value="1"/>
</dbReference>
<evidence type="ECO:0000313" key="7">
    <source>
        <dbReference type="EMBL" id="KAJ9149008.1"/>
    </source>
</evidence>
<feature type="compositionally biased region" description="Basic residues" evidence="5">
    <location>
        <begin position="165"/>
        <end position="174"/>
    </location>
</feature>
<feature type="compositionally biased region" description="Low complexity" evidence="5">
    <location>
        <begin position="528"/>
        <end position="537"/>
    </location>
</feature>
<dbReference type="GO" id="GO:0034967">
    <property type="term" value="C:Set3 complex"/>
    <property type="evidence" value="ECO:0007669"/>
    <property type="project" value="TreeGrafter"/>
</dbReference>
<dbReference type="Gene3D" id="3.30.40.10">
    <property type="entry name" value="Zinc/RING finger domain, C3HC4 (zinc finger)"/>
    <property type="match status" value="1"/>
</dbReference>
<dbReference type="InterPro" id="IPR019787">
    <property type="entry name" value="Znf_PHD-finger"/>
</dbReference>
<organism evidence="7 8">
    <name type="scientific">Pleurostoma richardsiae</name>
    <dbReference type="NCBI Taxonomy" id="41990"/>
    <lineage>
        <taxon>Eukaryota</taxon>
        <taxon>Fungi</taxon>
        <taxon>Dikarya</taxon>
        <taxon>Ascomycota</taxon>
        <taxon>Pezizomycotina</taxon>
        <taxon>Sordariomycetes</taxon>
        <taxon>Sordariomycetidae</taxon>
        <taxon>Calosphaeriales</taxon>
        <taxon>Pleurostomataceae</taxon>
        <taxon>Pleurostoma</taxon>
    </lineage>
</organism>
<evidence type="ECO:0000256" key="5">
    <source>
        <dbReference type="SAM" id="MobiDB-lite"/>
    </source>
</evidence>
<evidence type="ECO:0000256" key="3">
    <source>
        <dbReference type="ARBA" id="ARBA00022833"/>
    </source>
</evidence>
<keyword evidence="3" id="KW-0862">Zinc</keyword>
<feature type="domain" description="SET" evidence="6">
    <location>
        <begin position="229"/>
        <end position="410"/>
    </location>
</feature>
<dbReference type="InterPro" id="IPR011011">
    <property type="entry name" value="Znf_FYVE_PHD"/>
</dbReference>
<evidence type="ECO:0000256" key="2">
    <source>
        <dbReference type="ARBA" id="ARBA00022771"/>
    </source>
</evidence>
<reference evidence="7" key="1">
    <citation type="submission" date="2022-07" db="EMBL/GenBank/DDBJ databases">
        <title>Fungi with potential for degradation of polypropylene.</title>
        <authorList>
            <person name="Gostincar C."/>
        </authorList>
    </citation>
    <scope>NUCLEOTIDE SEQUENCE</scope>
    <source>
        <strain evidence="7">EXF-13308</strain>
    </source>
</reference>
<dbReference type="EMBL" id="JANBVO010000011">
    <property type="protein sequence ID" value="KAJ9149008.1"/>
    <property type="molecule type" value="Genomic_DNA"/>
</dbReference>
<proteinExistence type="predicted"/>
<sequence length="659" mass="73818">MTEKLPALSTQIAIPSQTVLPLSAILPAQDVTHKVETVEEEPYTIKCICNFSDDDGNTIYCETCDTWQHIECFYPNNVEDAYREDFSHSCADCKPRPLDRQQAIERQKARLSTAVVQQAPDKRSKRPPSKSHKKKPKPTDLQLNGVSNGGDGAKYTVPHDQLSSKKTKSSHKTNHSISSHAAKRSPSYGSIPGHPHGHPPSPATTPPDLPNDFEIHTYSAGFLSLYDEQDLQIVQTNSFASLTISNTMSLWLREPDKMRQETGQEFKDVFQPFPQNVDVMKQPLHVEQKTLSLSPDTTLRWQYLTTPSAIEKDVPLMELNGQIGFQNSYCADPDNRWDELTSPLPFVFFHPLLPLYIDTRKEGSRARYVRRSCKPNTVLDTFLSGGSEYHFWLVSDRPIAAGEQITLPWDFRFPKKDKARMLRLLGLGEDEVNGHEEPEADQSEYHSIASWVHLILSEYGGCACDLGSECAFARFHRNYHGKVQARPNQPKKKRKQKTHTISPTSTGHATNSRAASEGRVDEVLEQDGSVSGSSRSKPPSRDMTPARQGSFDTLGILTEPTDRDKRKVAMIEDSFRKIEQQQQLQPPRKKKRISDGSGTSSTSKPRVRHTSSHATGLPNGFTERVYVDAGTSRTCICISTCLDASGFSSHLRHPPSVLL</sequence>
<dbReference type="Pfam" id="PF00628">
    <property type="entry name" value="PHD"/>
    <property type="match status" value="1"/>
</dbReference>
<keyword evidence="1" id="KW-0479">Metal-binding</keyword>
<dbReference type="PROSITE" id="PS50280">
    <property type="entry name" value="SET"/>
    <property type="match status" value="1"/>
</dbReference>
<dbReference type="Pfam" id="PF00856">
    <property type="entry name" value="SET"/>
    <property type="match status" value="1"/>
</dbReference>
<dbReference type="InterPro" id="IPR046341">
    <property type="entry name" value="SET_dom_sf"/>
</dbReference>
<dbReference type="InterPro" id="IPR013083">
    <property type="entry name" value="Znf_RING/FYVE/PHD"/>
</dbReference>
<protein>
    <submittedName>
        <fullName evidence="7">Phd finger and set domain-containing protein</fullName>
    </submittedName>
</protein>
<dbReference type="InterPro" id="IPR001214">
    <property type="entry name" value="SET_dom"/>
</dbReference>
<feature type="compositionally biased region" description="Basic residues" evidence="5">
    <location>
        <begin position="489"/>
        <end position="498"/>
    </location>
</feature>
<feature type="compositionally biased region" description="Basic residues" evidence="5">
    <location>
        <begin position="123"/>
        <end position="136"/>
    </location>
</feature>
<comment type="caution">
    <text evidence="7">The sequence shown here is derived from an EMBL/GenBank/DDBJ whole genome shotgun (WGS) entry which is preliminary data.</text>
</comment>
<dbReference type="GO" id="GO:0006355">
    <property type="term" value="P:regulation of DNA-templated transcription"/>
    <property type="evidence" value="ECO:0007669"/>
    <property type="project" value="TreeGrafter"/>
</dbReference>
<dbReference type="GO" id="GO:0006325">
    <property type="term" value="P:chromatin organization"/>
    <property type="evidence" value="ECO:0007669"/>
    <property type="project" value="UniProtKB-KW"/>
</dbReference>
<gene>
    <name evidence="7" type="ORF">NKR23_g4512</name>
</gene>
<feature type="compositionally biased region" description="Low complexity" evidence="5">
    <location>
        <begin position="175"/>
        <end position="194"/>
    </location>
</feature>
<evidence type="ECO:0000256" key="1">
    <source>
        <dbReference type="ARBA" id="ARBA00022723"/>
    </source>
</evidence>
<dbReference type="SMART" id="SM00317">
    <property type="entry name" value="SET"/>
    <property type="match status" value="1"/>
</dbReference>
<dbReference type="GO" id="GO:0008270">
    <property type="term" value="F:zinc ion binding"/>
    <property type="evidence" value="ECO:0007669"/>
    <property type="project" value="UniProtKB-KW"/>
</dbReference>
<feature type="region of interest" description="Disordered" evidence="5">
    <location>
        <begin position="107"/>
        <end position="210"/>
    </location>
</feature>
<dbReference type="SUPFAM" id="SSF57903">
    <property type="entry name" value="FYVE/PHD zinc finger"/>
    <property type="match status" value="1"/>
</dbReference>
<evidence type="ECO:0000313" key="8">
    <source>
        <dbReference type="Proteomes" id="UP001174694"/>
    </source>
</evidence>
<accession>A0AA38RV48</accession>
<evidence type="ECO:0000259" key="6">
    <source>
        <dbReference type="PROSITE" id="PS50280"/>
    </source>
</evidence>
<feature type="compositionally biased region" description="Pro residues" evidence="5">
    <location>
        <begin position="198"/>
        <end position="209"/>
    </location>
</feature>
<keyword evidence="4" id="KW-0156">Chromatin regulator</keyword>
<evidence type="ECO:0000256" key="4">
    <source>
        <dbReference type="ARBA" id="ARBA00022853"/>
    </source>
</evidence>
<dbReference type="PANTHER" id="PTHR46462:SF3">
    <property type="entry name" value="UPSET, ISOFORM A"/>
    <property type="match status" value="1"/>
</dbReference>